<evidence type="ECO:0000313" key="3">
    <source>
        <dbReference type="Proteomes" id="UP001243286"/>
    </source>
</evidence>
<feature type="transmembrane region" description="Helical" evidence="1">
    <location>
        <begin position="6"/>
        <end position="27"/>
    </location>
</feature>
<evidence type="ECO:0000256" key="1">
    <source>
        <dbReference type="SAM" id="Phobius"/>
    </source>
</evidence>
<dbReference type="Proteomes" id="UP001243286">
    <property type="component" value="Unassembled WGS sequence"/>
</dbReference>
<keyword evidence="3" id="KW-1185">Reference proteome</keyword>
<name>A0ABT6R2G0_9BACL</name>
<dbReference type="EMBL" id="JASBQV010000012">
    <property type="protein sequence ID" value="MDI3235129.1"/>
    <property type="molecule type" value="Genomic_DNA"/>
</dbReference>
<feature type="transmembrane region" description="Helical" evidence="1">
    <location>
        <begin position="39"/>
        <end position="60"/>
    </location>
</feature>
<comment type="caution">
    <text evidence="2">The sequence shown here is derived from an EMBL/GenBank/DDBJ whole genome shotgun (WGS) entry which is preliminary data.</text>
</comment>
<keyword evidence="1" id="KW-0472">Membrane</keyword>
<keyword evidence="1" id="KW-0812">Transmembrane</keyword>
<evidence type="ECO:0000313" key="2">
    <source>
        <dbReference type="EMBL" id="MDI3235129.1"/>
    </source>
</evidence>
<organism evidence="2 3">
    <name type="scientific">Exiguobacterium antarcticum</name>
    <dbReference type="NCBI Taxonomy" id="132920"/>
    <lineage>
        <taxon>Bacteria</taxon>
        <taxon>Bacillati</taxon>
        <taxon>Bacillota</taxon>
        <taxon>Bacilli</taxon>
        <taxon>Bacillales</taxon>
        <taxon>Bacillales Family XII. Incertae Sedis</taxon>
        <taxon>Exiguobacterium</taxon>
    </lineage>
</organism>
<reference evidence="2 3" key="1">
    <citation type="submission" date="2023-04" db="EMBL/GenBank/DDBJ databases">
        <title>Antarctic isolates genomes.</title>
        <authorList>
            <person name="Dimov S.G."/>
        </authorList>
    </citation>
    <scope>NUCLEOTIDE SEQUENCE [LARGE SCALE GENOMIC DNA]</scope>
    <source>
        <strain evidence="2 3">AL19</strain>
    </source>
</reference>
<proteinExistence type="predicted"/>
<dbReference type="RefSeq" id="WP_282356333.1">
    <property type="nucleotide sequence ID" value="NZ_JASBQV010000012.1"/>
</dbReference>
<sequence>MDVQRNSDFIFELLLVIWAIGAIVVITSQARNTKSLKESLFRGTLVNFIYTLVISLMWFFEVAIDGVSQVLVVYFFGGIFLILEALLLIVLLLVKRKKQTNF</sequence>
<keyword evidence="1" id="KW-1133">Transmembrane helix</keyword>
<feature type="transmembrane region" description="Helical" evidence="1">
    <location>
        <begin position="72"/>
        <end position="94"/>
    </location>
</feature>
<protein>
    <submittedName>
        <fullName evidence="2">Uncharacterized protein</fullName>
    </submittedName>
</protein>
<accession>A0ABT6R2G0</accession>
<gene>
    <name evidence="2" type="ORF">QK289_08940</name>
</gene>